<dbReference type="PANTHER" id="PTHR19139:SF199">
    <property type="entry name" value="MIP17260P"/>
    <property type="match status" value="1"/>
</dbReference>
<keyword evidence="3 6" id="KW-0812">Transmembrane</keyword>
<evidence type="ECO:0000256" key="6">
    <source>
        <dbReference type="RuleBase" id="RU000477"/>
    </source>
</evidence>
<evidence type="ECO:0008006" key="10">
    <source>
        <dbReference type="Google" id="ProtNLM"/>
    </source>
</evidence>
<dbReference type="GO" id="GO:0015250">
    <property type="term" value="F:water channel activity"/>
    <property type="evidence" value="ECO:0007669"/>
    <property type="project" value="TreeGrafter"/>
</dbReference>
<feature type="transmembrane region" description="Helical" evidence="7">
    <location>
        <begin position="20"/>
        <end position="39"/>
    </location>
</feature>
<dbReference type="InterPro" id="IPR023271">
    <property type="entry name" value="Aquaporin-like"/>
</dbReference>
<dbReference type="HOGENOM" id="CLU_2372266_0_0_1"/>
<protein>
    <recommendedName>
        <fullName evidence="10">Aquaporin-like protein</fullName>
    </recommendedName>
</protein>
<comment type="subcellular location">
    <subcellularLocation>
        <location evidence="1">Membrane</location>
        <topology evidence="1">Multi-pass membrane protein</topology>
    </subcellularLocation>
</comment>
<accession>A0A086SWN2</accession>
<evidence type="ECO:0000256" key="5">
    <source>
        <dbReference type="ARBA" id="ARBA00023136"/>
    </source>
</evidence>
<keyword evidence="4 7" id="KW-1133">Transmembrane helix</keyword>
<dbReference type="EMBL" id="JPKY01000125">
    <property type="protein sequence ID" value="KFH41514.1"/>
    <property type="molecule type" value="Genomic_DNA"/>
</dbReference>
<dbReference type="InterPro" id="IPR000425">
    <property type="entry name" value="MIP"/>
</dbReference>
<reference evidence="9" key="1">
    <citation type="journal article" date="2014" name="Genome Announc.">
        <title>Genome sequence and annotation of Acremonium chrysogenum, producer of the beta-lactam antibiotic cephalosporin C.</title>
        <authorList>
            <person name="Terfehr D."/>
            <person name="Dahlmann T.A."/>
            <person name="Specht T."/>
            <person name="Zadra I."/>
            <person name="Kuernsteiner H."/>
            <person name="Kueck U."/>
        </authorList>
    </citation>
    <scope>NUCLEOTIDE SEQUENCE [LARGE SCALE GENOMIC DNA]</scope>
    <source>
        <strain evidence="9">ATCC 11550 / CBS 779.69 / DSM 880 / IAM 14645 / JCM 23072 / IMI 49137</strain>
    </source>
</reference>
<keyword evidence="9" id="KW-1185">Reference proteome</keyword>
<evidence type="ECO:0000256" key="7">
    <source>
        <dbReference type="SAM" id="Phobius"/>
    </source>
</evidence>
<feature type="transmembrane region" description="Helical" evidence="7">
    <location>
        <begin position="45"/>
        <end position="61"/>
    </location>
</feature>
<dbReference type="PANTHER" id="PTHR19139">
    <property type="entry name" value="AQUAPORIN TRANSPORTER"/>
    <property type="match status" value="1"/>
</dbReference>
<evidence type="ECO:0000256" key="4">
    <source>
        <dbReference type="ARBA" id="ARBA00022989"/>
    </source>
</evidence>
<keyword evidence="6" id="KW-0813">Transport</keyword>
<dbReference type="AlphaFoldDB" id="A0A086SWN2"/>
<dbReference type="STRING" id="857340.A0A086SWN2"/>
<dbReference type="SUPFAM" id="SSF81338">
    <property type="entry name" value="Aquaporin-like"/>
    <property type="match status" value="1"/>
</dbReference>
<dbReference type="OrthoDB" id="3222at2759"/>
<keyword evidence="5 7" id="KW-0472">Membrane</keyword>
<sequence length="95" mass="10087">MALNTNRSRGPERSLFPFSLLYIAATFSVGLAINVWIFYRVTGGLFNPAITLGLYLIGVLGPIRAILVLIAQFMAGIAAAAVADGLVPPWPLPTS</sequence>
<evidence type="ECO:0000256" key="2">
    <source>
        <dbReference type="ARBA" id="ARBA00006175"/>
    </source>
</evidence>
<dbReference type="PRINTS" id="PR00783">
    <property type="entry name" value="MINTRINSICP"/>
</dbReference>
<dbReference type="Gene3D" id="1.20.1080.10">
    <property type="entry name" value="Glycerol uptake facilitator protein"/>
    <property type="match status" value="1"/>
</dbReference>
<dbReference type="Pfam" id="PF00230">
    <property type="entry name" value="MIP"/>
    <property type="match status" value="1"/>
</dbReference>
<evidence type="ECO:0000256" key="1">
    <source>
        <dbReference type="ARBA" id="ARBA00004141"/>
    </source>
</evidence>
<organism evidence="8 9">
    <name type="scientific">Hapsidospora chrysogenum (strain ATCC 11550 / CBS 779.69 / DSM 880 / IAM 14645 / JCM 23072 / IMI 49137)</name>
    <name type="common">Acremonium chrysogenum</name>
    <dbReference type="NCBI Taxonomy" id="857340"/>
    <lineage>
        <taxon>Eukaryota</taxon>
        <taxon>Fungi</taxon>
        <taxon>Dikarya</taxon>
        <taxon>Ascomycota</taxon>
        <taxon>Pezizomycotina</taxon>
        <taxon>Sordariomycetes</taxon>
        <taxon>Hypocreomycetidae</taxon>
        <taxon>Hypocreales</taxon>
        <taxon>Bionectriaceae</taxon>
        <taxon>Hapsidospora</taxon>
    </lineage>
</organism>
<gene>
    <name evidence="8" type="ORF">ACRE_077630</name>
</gene>
<dbReference type="InterPro" id="IPR034294">
    <property type="entry name" value="Aquaporin_transptr"/>
</dbReference>
<comment type="caution">
    <text evidence="8">The sequence shown here is derived from an EMBL/GenBank/DDBJ whole genome shotgun (WGS) entry which is preliminary data.</text>
</comment>
<evidence type="ECO:0000313" key="8">
    <source>
        <dbReference type="EMBL" id="KFH41514.1"/>
    </source>
</evidence>
<evidence type="ECO:0000313" key="9">
    <source>
        <dbReference type="Proteomes" id="UP000029964"/>
    </source>
</evidence>
<dbReference type="Proteomes" id="UP000029964">
    <property type="component" value="Unassembled WGS sequence"/>
</dbReference>
<dbReference type="GO" id="GO:0005886">
    <property type="term" value="C:plasma membrane"/>
    <property type="evidence" value="ECO:0007669"/>
    <property type="project" value="TreeGrafter"/>
</dbReference>
<proteinExistence type="inferred from homology"/>
<comment type="similarity">
    <text evidence="2 6">Belongs to the MIP/aquaporin (TC 1.A.8) family.</text>
</comment>
<evidence type="ECO:0000256" key="3">
    <source>
        <dbReference type="ARBA" id="ARBA00022692"/>
    </source>
</evidence>
<name>A0A086SWN2_HAPC1</name>